<evidence type="ECO:0000256" key="6">
    <source>
        <dbReference type="PIRSR" id="PIRSR000149-3"/>
    </source>
</evidence>
<gene>
    <name evidence="11" type="primary">gap</name>
    <name evidence="11" type="ORF">BROFUL_00149</name>
</gene>
<dbReference type="GO" id="GO:0016620">
    <property type="term" value="F:oxidoreductase activity, acting on the aldehyde or oxo group of donors, NAD or NADP as acceptor"/>
    <property type="evidence" value="ECO:0007669"/>
    <property type="project" value="InterPro"/>
</dbReference>
<feature type="site" description="Activates thiol group during catalysis" evidence="7">
    <location>
        <position position="179"/>
    </location>
</feature>
<protein>
    <recommendedName>
        <fullName evidence="9">Glyceraldehyde-3-phosphate dehydrogenase</fullName>
        <ecNumber evidence="9">1.2.1.-</ecNumber>
    </recommendedName>
</protein>
<comment type="caution">
    <text evidence="11">The sequence shown here is derived from an EMBL/GenBank/DDBJ whole genome shotgun (WGS) entry which is preliminary data.</text>
</comment>
<dbReference type="InterPro" id="IPR020831">
    <property type="entry name" value="GlycerAld/Erythrose_P_DH"/>
</dbReference>
<accession>A0A0M2V370</accession>
<dbReference type="FunFam" id="3.30.360.10:FF:000002">
    <property type="entry name" value="Glyceraldehyde-3-phosphate dehydrogenase"/>
    <property type="match status" value="1"/>
</dbReference>
<dbReference type="AlphaFoldDB" id="A0A0M2V370"/>
<dbReference type="GO" id="GO:0051287">
    <property type="term" value="F:NAD binding"/>
    <property type="evidence" value="ECO:0007669"/>
    <property type="project" value="InterPro"/>
</dbReference>
<dbReference type="NCBIfam" id="TIGR01534">
    <property type="entry name" value="GAPDH-I"/>
    <property type="match status" value="1"/>
</dbReference>
<sequence>MAIKVGINGFGRIGRNVFRAIAQRGGIDVLAINDLADAKSLALLLKYDSVHGKFNGSVEAKEKSLLVNGKEVALLMEKDPTKLPWKALGVDIAIESTGIFTSRAECAKHLDAGAKKVILSAPAKDKIDATIVIGVNNKDLKPEHKIVSNASCTTNCLAPLAKVMNDNFGIEKGLMTTIHAYTNDQRISDLIHKDLRRARAAAVNIIPTTTGAAKAIGEVIPALKGKLDGLAMRVPVVNGSVTDLVAIVSKDITVEAVNAAMKKAAEGELKGILEYCTDPIVSSDIIGNTHSSIFDAALTYIIDKRMVKVVAWYDNEWGFSNRMVDLIELVARQ</sequence>
<dbReference type="Gene3D" id="3.40.50.720">
    <property type="entry name" value="NAD(P)-binding Rossmann-like Domain"/>
    <property type="match status" value="1"/>
</dbReference>
<evidence type="ECO:0000256" key="1">
    <source>
        <dbReference type="ARBA" id="ARBA00007406"/>
    </source>
</evidence>
<dbReference type="EC" id="1.2.1.-" evidence="9"/>
<keyword evidence="6" id="KW-0520">NAD</keyword>
<proteinExistence type="inferred from homology"/>
<dbReference type="Pfam" id="PF02800">
    <property type="entry name" value="Gp_dh_C"/>
    <property type="match status" value="1"/>
</dbReference>
<evidence type="ECO:0000256" key="9">
    <source>
        <dbReference type="RuleBase" id="RU361160"/>
    </source>
</evidence>
<evidence type="ECO:0000313" key="12">
    <source>
        <dbReference type="Proteomes" id="UP000034954"/>
    </source>
</evidence>
<comment type="subunit">
    <text evidence="2">Homotetramer.</text>
</comment>
<name>A0A0M2V370_9BACT</name>
<feature type="binding site" evidence="5">
    <location>
        <begin position="210"/>
        <end position="211"/>
    </location>
    <ligand>
        <name>D-glyceraldehyde 3-phosphate</name>
        <dbReference type="ChEBI" id="CHEBI:59776"/>
    </ligand>
</feature>
<feature type="binding site" evidence="5">
    <location>
        <begin position="151"/>
        <end position="153"/>
    </location>
    <ligand>
        <name>D-glyceraldehyde 3-phosphate</name>
        <dbReference type="ChEBI" id="CHEBI:59776"/>
    </ligand>
</feature>
<dbReference type="InterPro" id="IPR020830">
    <property type="entry name" value="GlycerAld_3-P_DH_AS"/>
</dbReference>
<dbReference type="PRINTS" id="PR00078">
    <property type="entry name" value="G3PDHDRGNASE"/>
</dbReference>
<organism evidence="11 12">
    <name type="scientific">Candidatus Brocadia fulgida</name>
    <dbReference type="NCBI Taxonomy" id="380242"/>
    <lineage>
        <taxon>Bacteria</taxon>
        <taxon>Pseudomonadati</taxon>
        <taxon>Planctomycetota</taxon>
        <taxon>Candidatus Brocadiia</taxon>
        <taxon>Candidatus Brocadiales</taxon>
        <taxon>Candidatus Brocadiaceae</taxon>
        <taxon>Candidatus Brocadia</taxon>
    </lineage>
</organism>
<dbReference type="Gene3D" id="3.30.360.10">
    <property type="entry name" value="Dihydrodipicolinate Reductase, domain 2"/>
    <property type="match status" value="1"/>
</dbReference>
<dbReference type="InterPro" id="IPR036291">
    <property type="entry name" value="NAD(P)-bd_dom_sf"/>
</dbReference>
<feature type="binding site" evidence="5">
    <location>
        <position position="182"/>
    </location>
    <ligand>
        <name>D-glyceraldehyde 3-phosphate</name>
        <dbReference type="ChEBI" id="CHEBI:59776"/>
    </ligand>
</feature>
<dbReference type="GO" id="GO:0050661">
    <property type="term" value="F:NADP binding"/>
    <property type="evidence" value="ECO:0007669"/>
    <property type="project" value="InterPro"/>
</dbReference>
<dbReference type="PROSITE" id="PS00071">
    <property type="entry name" value="GAPDH"/>
    <property type="match status" value="1"/>
</dbReference>
<evidence type="ECO:0000256" key="2">
    <source>
        <dbReference type="ARBA" id="ARBA00011881"/>
    </source>
</evidence>
<evidence type="ECO:0000313" key="11">
    <source>
        <dbReference type="EMBL" id="KKO21104.1"/>
    </source>
</evidence>
<dbReference type="SMART" id="SM00846">
    <property type="entry name" value="Gp_dh_N"/>
    <property type="match status" value="1"/>
</dbReference>
<dbReference type="PIRSF" id="PIRSF000149">
    <property type="entry name" value="GAP_DH"/>
    <property type="match status" value="1"/>
</dbReference>
<dbReference type="SUPFAM" id="SSF51735">
    <property type="entry name" value="NAD(P)-binding Rossmann-fold domains"/>
    <property type="match status" value="1"/>
</dbReference>
<dbReference type="FunFam" id="3.40.50.720:FF:000001">
    <property type="entry name" value="Glyceraldehyde-3-phosphate dehydrogenase"/>
    <property type="match status" value="1"/>
</dbReference>
<evidence type="ECO:0000256" key="4">
    <source>
        <dbReference type="PIRSR" id="PIRSR000149-1"/>
    </source>
</evidence>
<dbReference type="GO" id="GO:0006006">
    <property type="term" value="P:glucose metabolic process"/>
    <property type="evidence" value="ECO:0007669"/>
    <property type="project" value="InterPro"/>
</dbReference>
<dbReference type="CDD" id="cd05214">
    <property type="entry name" value="GAPDH_I_N"/>
    <property type="match status" value="1"/>
</dbReference>
<keyword evidence="3 9" id="KW-0560">Oxidoreductase</keyword>
<dbReference type="EMBL" id="LAQJ01000017">
    <property type="protein sequence ID" value="KKO21104.1"/>
    <property type="molecule type" value="Genomic_DNA"/>
</dbReference>
<comment type="similarity">
    <text evidence="1 8">Belongs to the glyceraldehyde-3-phosphate dehydrogenase family.</text>
</comment>
<dbReference type="Pfam" id="PF00044">
    <property type="entry name" value="Gp_dh_N"/>
    <property type="match status" value="1"/>
</dbReference>
<dbReference type="SUPFAM" id="SSF55347">
    <property type="entry name" value="Glyceraldehyde-3-phosphate dehydrogenase-like, C-terminal domain"/>
    <property type="match status" value="1"/>
</dbReference>
<evidence type="ECO:0000259" key="10">
    <source>
        <dbReference type="SMART" id="SM00846"/>
    </source>
</evidence>
<evidence type="ECO:0000256" key="7">
    <source>
        <dbReference type="PIRSR" id="PIRSR000149-4"/>
    </source>
</evidence>
<dbReference type="CDD" id="cd18126">
    <property type="entry name" value="GAPDH_I_C"/>
    <property type="match status" value="1"/>
</dbReference>
<dbReference type="PATRIC" id="fig|380242.3.peg.187"/>
<feature type="active site" description="Nucleophile" evidence="4">
    <location>
        <position position="152"/>
    </location>
</feature>
<dbReference type="Proteomes" id="UP000034954">
    <property type="component" value="Unassembled WGS sequence"/>
</dbReference>
<evidence type="ECO:0000256" key="5">
    <source>
        <dbReference type="PIRSR" id="PIRSR000149-2"/>
    </source>
</evidence>
<feature type="binding site" evidence="6">
    <location>
        <begin position="12"/>
        <end position="13"/>
    </location>
    <ligand>
        <name>NAD(+)</name>
        <dbReference type="ChEBI" id="CHEBI:57540"/>
    </ligand>
</feature>
<feature type="binding site" evidence="6">
    <location>
        <position position="34"/>
    </location>
    <ligand>
        <name>NAD(+)</name>
        <dbReference type="ChEBI" id="CHEBI:57540"/>
    </ligand>
</feature>
<dbReference type="InterPro" id="IPR020828">
    <property type="entry name" value="GlycerAld_3-P_DH_NAD(P)-bd"/>
</dbReference>
<dbReference type="PANTHER" id="PTHR43148">
    <property type="entry name" value="GLYCERALDEHYDE-3-PHOSPHATE DEHYDROGENASE 2"/>
    <property type="match status" value="1"/>
</dbReference>
<feature type="binding site" evidence="6">
    <location>
        <position position="315"/>
    </location>
    <ligand>
        <name>NAD(+)</name>
        <dbReference type="ChEBI" id="CHEBI:57540"/>
    </ligand>
</feature>
<feature type="domain" description="Glyceraldehyde 3-phosphate dehydrogenase NAD(P) binding" evidence="10">
    <location>
        <begin position="3"/>
        <end position="152"/>
    </location>
</feature>
<dbReference type="InterPro" id="IPR006424">
    <property type="entry name" value="Glyceraldehyde-3-P_DH_1"/>
</dbReference>
<evidence type="ECO:0000256" key="8">
    <source>
        <dbReference type="RuleBase" id="RU000397"/>
    </source>
</evidence>
<keyword evidence="12" id="KW-1185">Reference proteome</keyword>
<dbReference type="InterPro" id="IPR020829">
    <property type="entry name" value="GlycerAld_3-P_DH_cat"/>
</dbReference>
<keyword evidence="6" id="KW-0547">Nucleotide-binding</keyword>
<feature type="binding site" evidence="6">
    <location>
        <position position="120"/>
    </location>
    <ligand>
        <name>NAD(+)</name>
        <dbReference type="ChEBI" id="CHEBI:57540"/>
    </ligand>
</feature>
<feature type="binding site" evidence="5">
    <location>
        <position position="233"/>
    </location>
    <ligand>
        <name>D-glyceraldehyde 3-phosphate</name>
        <dbReference type="ChEBI" id="CHEBI:59776"/>
    </ligand>
</feature>
<reference evidence="11 12" key="1">
    <citation type="journal article" date="2013" name="BMC Microbiol.">
        <title>Identification of the type II cytochrome c maturation pathway in anammox bacteria by comparative genomics.</title>
        <authorList>
            <person name="Ferousi C."/>
            <person name="Speth D.R."/>
            <person name="Reimann J."/>
            <person name="Op den Camp H.J."/>
            <person name="Allen J.W."/>
            <person name="Keltjens J.T."/>
            <person name="Jetten M.S."/>
        </authorList>
    </citation>
    <scope>NUCLEOTIDE SEQUENCE [LARGE SCALE GENOMIC DNA]</scope>
    <source>
        <strain evidence="11">RU1</strain>
    </source>
</reference>
<evidence type="ECO:0000256" key="3">
    <source>
        <dbReference type="ARBA" id="ARBA00023002"/>
    </source>
</evidence>